<gene>
    <name evidence="1" type="ORF">H4683_003762</name>
</gene>
<dbReference type="Gene3D" id="1.10.287.1100">
    <property type="entry name" value="Sporulation inhibitor A"/>
    <property type="match status" value="1"/>
</dbReference>
<reference evidence="1" key="1">
    <citation type="submission" date="2020-10" db="EMBL/GenBank/DDBJ databases">
        <title>Genomic Encyclopedia of Type Strains, Phase IV (KMG-IV): sequencing the most valuable type-strain genomes for metagenomic binning, comparative biology and taxonomic classification.</title>
        <authorList>
            <person name="Goeker M."/>
        </authorList>
    </citation>
    <scope>NUCLEOTIDE SEQUENCE</scope>
    <source>
        <strain evidence="1">DSM 13886</strain>
    </source>
</reference>
<accession>A0A927RGL7</accession>
<dbReference type="Proteomes" id="UP000658225">
    <property type="component" value="Unassembled WGS sequence"/>
</dbReference>
<evidence type="ECO:0000313" key="2">
    <source>
        <dbReference type="Proteomes" id="UP000658225"/>
    </source>
</evidence>
<dbReference type="InterPro" id="IPR015064">
    <property type="entry name" value="Sda"/>
</dbReference>
<comment type="caution">
    <text evidence="1">The sequence shown here is derived from an EMBL/GenBank/DDBJ whole genome shotgun (WGS) entry which is preliminary data.</text>
</comment>
<dbReference type="SUPFAM" id="SSF100985">
    <property type="entry name" value="Sporulation inhibitor Sda"/>
    <property type="match status" value="1"/>
</dbReference>
<keyword evidence="2" id="KW-1185">Reference proteome</keyword>
<dbReference type="Pfam" id="PF08970">
    <property type="entry name" value="Sda"/>
    <property type="match status" value="1"/>
</dbReference>
<dbReference type="EMBL" id="JADBEL010000031">
    <property type="protein sequence ID" value="MBE1556637.1"/>
    <property type="molecule type" value="Genomic_DNA"/>
</dbReference>
<protein>
    <submittedName>
        <fullName evidence="1">Developmental checkpoint coupling sporulation initiation to replication initiation</fullName>
    </submittedName>
</protein>
<evidence type="ECO:0000313" key="1">
    <source>
        <dbReference type="EMBL" id="MBE1556637.1"/>
    </source>
</evidence>
<dbReference type="AlphaFoldDB" id="A0A927RGL7"/>
<name>A0A927RGL7_9BACL</name>
<dbReference type="InterPro" id="IPR036916">
    <property type="entry name" value="Sda_sf"/>
</dbReference>
<dbReference type="RefSeq" id="WP_192600265.1">
    <property type="nucleotide sequence ID" value="NZ_JADBEL010000031.1"/>
</dbReference>
<organism evidence="1 2">
    <name type="scientific">Sporosarcina limicola</name>
    <dbReference type="NCBI Taxonomy" id="34101"/>
    <lineage>
        <taxon>Bacteria</taxon>
        <taxon>Bacillati</taxon>
        <taxon>Bacillota</taxon>
        <taxon>Bacilli</taxon>
        <taxon>Bacillales</taxon>
        <taxon>Caryophanaceae</taxon>
        <taxon>Sporosarcina</taxon>
    </lineage>
</organism>
<sequence length="49" mass="5784">MLKLSDDLLVKSYFIAIELNLNLHFIHLLETEIRIRSLQNQLPNISYSL</sequence>
<proteinExistence type="predicted"/>